<dbReference type="PROSITE" id="PS50883">
    <property type="entry name" value="EAL"/>
    <property type="match status" value="1"/>
</dbReference>
<feature type="transmembrane region" description="Helical" evidence="2">
    <location>
        <begin position="126"/>
        <end position="144"/>
    </location>
</feature>
<protein>
    <submittedName>
        <fullName evidence="4">EAL domain-containing protein</fullName>
    </submittedName>
</protein>
<keyword evidence="2" id="KW-0472">Membrane</keyword>
<evidence type="ECO:0000256" key="2">
    <source>
        <dbReference type="SAM" id="Phobius"/>
    </source>
</evidence>
<dbReference type="KEGG" id="atq:GH723_04700"/>
<evidence type="ECO:0000313" key="4">
    <source>
        <dbReference type="EMBL" id="QGG94459.1"/>
    </source>
</evidence>
<dbReference type="SMART" id="SM00052">
    <property type="entry name" value="EAL"/>
    <property type="match status" value="1"/>
</dbReference>
<dbReference type="InterPro" id="IPR035919">
    <property type="entry name" value="EAL_sf"/>
</dbReference>
<feature type="transmembrane region" description="Helical" evidence="2">
    <location>
        <begin position="82"/>
        <end position="106"/>
    </location>
</feature>
<dbReference type="InterPro" id="IPR001633">
    <property type="entry name" value="EAL_dom"/>
</dbReference>
<keyword evidence="2" id="KW-0812">Transmembrane</keyword>
<feature type="domain" description="EAL" evidence="3">
    <location>
        <begin position="157"/>
        <end position="414"/>
    </location>
</feature>
<feature type="region of interest" description="Disordered" evidence="1">
    <location>
        <begin position="1"/>
        <end position="26"/>
    </location>
</feature>
<feature type="transmembrane region" description="Helical" evidence="2">
    <location>
        <begin position="49"/>
        <end position="70"/>
    </location>
</feature>
<proteinExistence type="predicted"/>
<evidence type="ECO:0000313" key="5">
    <source>
        <dbReference type="Proteomes" id="UP000334019"/>
    </source>
</evidence>
<evidence type="ECO:0000256" key="1">
    <source>
        <dbReference type="SAM" id="MobiDB-lite"/>
    </source>
</evidence>
<keyword evidence="2" id="KW-1133">Transmembrane helix</keyword>
<accession>A0A5Q2RC46</accession>
<evidence type="ECO:0000259" key="3">
    <source>
        <dbReference type="PROSITE" id="PS50883"/>
    </source>
</evidence>
<dbReference type="Pfam" id="PF00563">
    <property type="entry name" value="EAL"/>
    <property type="match status" value="1"/>
</dbReference>
<reference evidence="4 5" key="1">
    <citation type="submission" date="2019-11" db="EMBL/GenBank/DDBJ databases">
        <authorList>
            <person name="He Y."/>
        </authorList>
    </citation>
    <scope>NUCLEOTIDE SEQUENCE [LARGE SCALE GENOMIC DNA]</scope>
    <source>
        <strain evidence="4 5">SCSIO 58843</strain>
    </source>
</reference>
<dbReference type="InterPro" id="IPR050706">
    <property type="entry name" value="Cyclic-di-GMP_PDE-like"/>
</dbReference>
<dbReference type="EMBL" id="CP045851">
    <property type="protein sequence ID" value="QGG94459.1"/>
    <property type="molecule type" value="Genomic_DNA"/>
</dbReference>
<keyword evidence="5" id="KW-1185">Reference proteome</keyword>
<dbReference type="Proteomes" id="UP000334019">
    <property type="component" value="Chromosome"/>
</dbReference>
<dbReference type="PANTHER" id="PTHR33121:SF79">
    <property type="entry name" value="CYCLIC DI-GMP PHOSPHODIESTERASE PDED-RELATED"/>
    <property type="match status" value="1"/>
</dbReference>
<dbReference type="SUPFAM" id="SSF141868">
    <property type="entry name" value="EAL domain-like"/>
    <property type="match status" value="1"/>
</dbReference>
<dbReference type="CDD" id="cd01948">
    <property type="entry name" value="EAL"/>
    <property type="match status" value="1"/>
</dbReference>
<dbReference type="GO" id="GO:0071111">
    <property type="term" value="F:cyclic-guanylate-specific phosphodiesterase activity"/>
    <property type="evidence" value="ECO:0007669"/>
    <property type="project" value="InterPro"/>
</dbReference>
<dbReference type="AlphaFoldDB" id="A0A5Q2RC46"/>
<organism evidence="4 5">
    <name type="scientific">Actinomarinicola tropica</name>
    <dbReference type="NCBI Taxonomy" id="2789776"/>
    <lineage>
        <taxon>Bacteria</taxon>
        <taxon>Bacillati</taxon>
        <taxon>Actinomycetota</taxon>
        <taxon>Acidimicrobiia</taxon>
        <taxon>Acidimicrobiales</taxon>
        <taxon>Iamiaceae</taxon>
        <taxon>Actinomarinicola</taxon>
    </lineage>
</organism>
<gene>
    <name evidence="4" type="ORF">GH723_04700</name>
</gene>
<sequence length="420" mass="44275">MPTRRRPSSYPRRQAATGSGREEDGMVDQRELLRRGDELIARTARIDAAVTWSVVVVLVVASWGVSYALGGSQTVGPQLFHLPVVLAAARFGARGSFIAAVLAGLASGPILPLDVAEGEAQSVANWGSRLVIFLVVGQMVASLHSRSVGAARRRISDHQVASDLLDAVADGEIVPAYQPIVDLRTGEIEGVEALARWRRPDGELLGPAAFIDDAERTGVVHAIDRSILAQAAAQVAAWHEASLIPGAFRLSVNLSAHHLAEPDIVASIRDVLAESGISPACLVLEITETGLVSDPEGIACRLEELRGLGATVSLDDFGVGTSSLGNLMRFPIDAFKIDRSFILGAEGSDRGRALAGSVIGMAGRLGLSSPVAEGIETEEQRRTLVELGCARGQGFLFSRPVLAAEAEELLRRGRCPIAGG</sequence>
<name>A0A5Q2RC46_9ACTN</name>
<dbReference type="PANTHER" id="PTHR33121">
    <property type="entry name" value="CYCLIC DI-GMP PHOSPHODIESTERASE PDEF"/>
    <property type="match status" value="1"/>
</dbReference>
<dbReference type="Gene3D" id="3.20.20.450">
    <property type="entry name" value="EAL domain"/>
    <property type="match status" value="1"/>
</dbReference>